<comment type="caution">
    <text evidence="1">The sequence shown here is derived from an EMBL/GenBank/DDBJ whole genome shotgun (WGS) entry which is preliminary data.</text>
</comment>
<reference evidence="1" key="1">
    <citation type="submission" date="2022-12" db="EMBL/GenBank/DDBJ databases">
        <authorList>
            <person name="Petersen C."/>
        </authorList>
    </citation>
    <scope>NUCLEOTIDE SEQUENCE</scope>
    <source>
        <strain evidence="1">IBT 3081</strain>
    </source>
</reference>
<sequence length="53" mass="5940">MTEDGYILGRTIEDSVRLDAQHLLWKLHTGFTLLPNIPIMENMRIADLGTGTA</sequence>
<proteinExistence type="predicted"/>
<dbReference type="RefSeq" id="XP_056583140.1">
    <property type="nucleotide sequence ID" value="XM_056719005.1"/>
</dbReference>
<keyword evidence="2" id="KW-1185">Reference proteome</keyword>
<dbReference type="EMBL" id="JAPZBT010000001">
    <property type="protein sequence ID" value="KAJ5383364.1"/>
    <property type="molecule type" value="Genomic_DNA"/>
</dbReference>
<reference evidence="1" key="2">
    <citation type="journal article" date="2023" name="IMA Fungus">
        <title>Comparative genomic study of the Penicillium genus elucidates a diverse pangenome and 15 lateral gene transfer events.</title>
        <authorList>
            <person name="Petersen C."/>
            <person name="Sorensen T."/>
            <person name="Nielsen M.R."/>
            <person name="Sondergaard T.E."/>
            <person name="Sorensen J.L."/>
            <person name="Fitzpatrick D.A."/>
            <person name="Frisvad J.C."/>
            <person name="Nielsen K.L."/>
        </authorList>
    </citation>
    <scope>NUCLEOTIDE SEQUENCE</scope>
    <source>
        <strain evidence="1">IBT 3081</strain>
    </source>
</reference>
<protein>
    <submittedName>
        <fullName evidence="1">Uncharacterized protein</fullName>
    </submittedName>
</protein>
<dbReference type="OrthoDB" id="417697at2759"/>
<evidence type="ECO:0000313" key="2">
    <source>
        <dbReference type="Proteomes" id="UP001147752"/>
    </source>
</evidence>
<dbReference type="AlphaFoldDB" id="A0A9W9VJQ2"/>
<gene>
    <name evidence="1" type="ORF">N7517_001275</name>
</gene>
<name>A0A9W9VJQ2_9EURO</name>
<evidence type="ECO:0000313" key="1">
    <source>
        <dbReference type="EMBL" id="KAJ5383364.1"/>
    </source>
</evidence>
<dbReference type="GeneID" id="81458188"/>
<organism evidence="1 2">
    <name type="scientific">Penicillium concentricum</name>
    <dbReference type="NCBI Taxonomy" id="293559"/>
    <lineage>
        <taxon>Eukaryota</taxon>
        <taxon>Fungi</taxon>
        <taxon>Dikarya</taxon>
        <taxon>Ascomycota</taxon>
        <taxon>Pezizomycotina</taxon>
        <taxon>Eurotiomycetes</taxon>
        <taxon>Eurotiomycetidae</taxon>
        <taxon>Eurotiales</taxon>
        <taxon>Aspergillaceae</taxon>
        <taxon>Penicillium</taxon>
    </lineage>
</organism>
<dbReference type="Proteomes" id="UP001147752">
    <property type="component" value="Unassembled WGS sequence"/>
</dbReference>
<accession>A0A9W9VJQ2</accession>